<keyword evidence="2" id="KW-1185">Reference proteome</keyword>
<name>A0A812PKS5_9DINO</name>
<accession>A0A812PKS5</accession>
<protein>
    <submittedName>
        <fullName evidence="1">YRB2 protein</fullName>
    </submittedName>
</protein>
<dbReference type="Proteomes" id="UP000604046">
    <property type="component" value="Unassembled WGS sequence"/>
</dbReference>
<organism evidence="1 2">
    <name type="scientific">Symbiodinium natans</name>
    <dbReference type="NCBI Taxonomy" id="878477"/>
    <lineage>
        <taxon>Eukaryota</taxon>
        <taxon>Sar</taxon>
        <taxon>Alveolata</taxon>
        <taxon>Dinophyceae</taxon>
        <taxon>Suessiales</taxon>
        <taxon>Symbiodiniaceae</taxon>
        <taxon>Symbiodinium</taxon>
    </lineage>
</organism>
<sequence length="227" mass="24968">MSFDFDELDLAEQAPARLWQVQNSLECTPAPKTERVSGARTWFEIKRYFAAEARQGHEDWKVRYARELVLKAIFEALHRDGFVVIDASMPTSTAKGLLRSMAELCSAALGSAERMQPLRDDCPAPKGWVGSQIQRASAASLGHGYAQDCVSMSRSLHGQNCEVTFAGQSCEAVRPQSKSEFLGIMRLFVHAIADNSLAEVQVPASDKVLVQLSFGNKEAFCMLLGPV</sequence>
<evidence type="ECO:0000313" key="2">
    <source>
        <dbReference type="Proteomes" id="UP000604046"/>
    </source>
</evidence>
<reference evidence="1" key="1">
    <citation type="submission" date="2021-02" db="EMBL/GenBank/DDBJ databases">
        <authorList>
            <person name="Dougan E. K."/>
            <person name="Rhodes N."/>
            <person name="Thang M."/>
            <person name="Chan C."/>
        </authorList>
    </citation>
    <scope>NUCLEOTIDE SEQUENCE</scope>
</reference>
<dbReference type="AlphaFoldDB" id="A0A812PKS5"/>
<gene>
    <name evidence="1" type="primary">YRB2</name>
    <name evidence="1" type="ORF">SNAT2548_LOCUS19031</name>
</gene>
<proteinExistence type="predicted"/>
<dbReference type="EMBL" id="CAJNDS010002163">
    <property type="protein sequence ID" value="CAE7357023.1"/>
    <property type="molecule type" value="Genomic_DNA"/>
</dbReference>
<evidence type="ECO:0000313" key="1">
    <source>
        <dbReference type="EMBL" id="CAE7357023.1"/>
    </source>
</evidence>
<comment type="caution">
    <text evidence="1">The sequence shown here is derived from an EMBL/GenBank/DDBJ whole genome shotgun (WGS) entry which is preliminary data.</text>
</comment>